<feature type="signal peptide" evidence="2">
    <location>
        <begin position="1"/>
        <end position="27"/>
    </location>
</feature>
<name>A0AA43TP26_9GAMM</name>
<evidence type="ECO:0000313" key="3">
    <source>
        <dbReference type="EMBL" id="MDI1230320.1"/>
    </source>
</evidence>
<sequence length="203" mass="21452">MNKKTNPLPLKTLAISIFLTFTASAYASNDHGSNHVENSHHDSNHGNSTSGGSESKLKSYLIAVNEPLAQGEVKLEQKTSKTEFSAEVKIPVPSTALNVADTTAATDATLTLVLRDNLGADYAECNVDLNKIKTVANRRVSILTAEYKVKITDRNGFLQANGGVCDIDLNASGIQSGVPMIQIGDTAEITIDTNGATIGTGSF</sequence>
<evidence type="ECO:0000256" key="2">
    <source>
        <dbReference type="SAM" id="SignalP"/>
    </source>
</evidence>
<accession>A0AA43TP26</accession>
<comment type="caution">
    <text evidence="3">The sequence shown here is derived from an EMBL/GenBank/DDBJ whole genome shotgun (WGS) entry which is preliminary data.</text>
</comment>
<proteinExistence type="predicted"/>
<feature type="compositionally biased region" description="Basic and acidic residues" evidence="1">
    <location>
        <begin position="32"/>
        <end position="44"/>
    </location>
</feature>
<dbReference type="EMBL" id="JAQSDF010000007">
    <property type="protein sequence ID" value="MDI1230320.1"/>
    <property type="molecule type" value="Genomic_DNA"/>
</dbReference>
<evidence type="ECO:0000256" key="1">
    <source>
        <dbReference type="SAM" id="MobiDB-lite"/>
    </source>
</evidence>
<feature type="region of interest" description="Disordered" evidence="1">
    <location>
        <begin position="32"/>
        <end position="54"/>
    </location>
</feature>
<keyword evidence="2" id="KW-0732">Signal</keyword>
<dbReference type="AlphaFoldDB" id="A0AA43TP26"/>
<evidence type="ECO:0000313" key="4">
    <source>
        <dbReference type="Proteomes" id="UP001160519"/>
    </source>
</evidence>
<reference evidence="3" key="1">
    <citation type="submission" date="2023-01" db="EMBL/GenBank/DDBJ databases">
        <title>Biogeochemical cycle of methane in antarctic sediments.</title>
        <authorList>
            <person name="Roldan D.M."/>
            <person name="Menes R.J."/>
        </authorList>
    </citation>
    <scope>NUCLEOTIDE SEQUENCE [LARGE SCALE GENOMIC DNA]</scope>
    <source>
        <strain evidence="3">K-2018 MAG008</strain>
    </source>
</reference>
<organism evidence="3 4">
    <name type="scientific">Candidatus Methylobacter titanis</name>
    <dbReference type="NCBI Taxonomy" id="3053457"/>
    <lineage>
        <taxon>Bacteria</taxon>
        <taxon>Pseudomonadati</taxon>
        <taxon>Pseudomonadota</taxon>
        <taxon>Gammaproteobacteria</taxon>
        <taxon>Methylococcales</taxon>
        <taxon>Methylococcaceae</taxon>
        <taxon>Methylobacter</taxon>
    </lineage>
</organism>
<protein>
    <submittedName>
        <fullName evidence="3">Uncharacterized protein</fullName>
    </submittedName>
</protein>
<dbReference type="Proteomes" id="UP001160519">
    <property type="component" value="Unassembled WGS sequence"/>
</dbReference>
<gene>
    <name evidence="3" type="ORF">PSU93_04110</name>
</gene>
<keyword evidence="4" id="KW-1185">Reference proteome</keyword>
<feature type="chain" id="PRO_5041287793" evidence="2">
    <location>
        <begin position="28"/>
        <end position="203"/>
    </location>
</feature>